<evidence type="ECO:0000313" key="1">
    <source>
        <dbReference type="EMBL" id="KAL3530353.1"/>
    </source>
</evidence>
<dbReference type="AlphaFoldDB" id="A0ABD3AFN9"/>
<dbReference type="EMBL" id="JBJUIK010000004">
    <property type="protein sequence ID" value="KAL3530353.1"/>
    <property type="molecule type" value="Genomic_DNA"/>
</dbReference>
<proteinExistence type="predicted"/>
<evidence type="ECO:0008006" key="3">
    <source>
        <dbReference type="Google" id="ProtNLM"/>
    </source>
</evidence>
<comment type="caution">
    <text evidence="1">The sequence shown here is derived from an EMBL/GenBank/DDBJ whole genome shotgun (WGS) entry which is preliminary data.</text>
</comment>
<keyword evidence="2" id="KW-1185">Reference proteome</keyword>
<protein>
    <recommendedName>
        <fullName evidence="3">Late embryogenesis abundant protein</fullName>
    </recommendedName>
</protein>
<sequence length="120" mass="12836">MASTVLSIGVEDTPSAARELTDNVVTQQEKKYATATWAATNTAAVPYRAIGVAAASYPSSTIPTQREKKETTPDLKVDAATIVHEFAAVHDNRETDLARAGVTDKLTRTDDSSFLLPKSV</sequence>
<gene>
    <name evidence="1" type="ORF">ACH5RR_009675</name>
</gene>
<accession>A0ABD3AFN9</accession>
<reference evidence="1 2" key="1">
    <citation type="submission" date="2024-11" db="EMBL/GenBank/DDBJ databases">
        <title>A near-complete genome assembly of Cinchona calisaya.</title>
        <authorList>
            <person name="Lian D.C."/>
            <person name="Zhao X.W."/>
            <person name="Wei L."/>
        </authorList>
    </citation>
    <scope>NUCLEOTIDE SEQUENCE [LARGE SCALE GENOMIC DNA]</scope>
    <source>
        <tissue evidence="1">Nenye</tissue>
    </source>
</reference>
<organism evidence="1 2">
    <name type="scientific">Cinchona calisaya</name>
    <dbReference type="NCBI Taxonomy" id="153742"/>
    <lineage>
        <taxon>Eukaryota</taxon>
        <taxon>Viridiplantae</taxon>
        <taxon>Streptophyta</taxon>
        <taxon>Embryophyta</taxon>
        <taxon>Tracheophyta</taxon>
        <taxon>Spermatophyta</taxon>
        <taxon>Magnoliopsida</taxon>
        <taxon>eudicotyledons</taxon>
        <taxon>Gunneridae</taxon>
        <taxon>Pentapetalae</taxon>
        <taxon>asterids</taxon>
        <taxon>lamiids</taxon>
        <taxon>Gentianales</taxon>
        <taxon>Rubiaceae</taxon>
        <taxon>Cinchonoideae</taxon>
        <taxon>Cinchoneae</taxon>
        <taxon>Cinchona</taxon>
    </lineage>
</organism>
<dbReference type="Proteomes" id="UP001630127">
    <property type="component" value="Unassembled WGS sequence"/>
</dbReference>
<evidence type="ECO:0000313" key="2">
    <source>
        <dbReference type="Proteomes" id="UP001630127"/>
    </source>
</evidence>
<name>A0ABD3AFN9_9GENT</name>